<evidence type="ECO:0000256" key="13">
    <source>
        <dbReference type="PIRSR" id="PIRSR605493-1"/>
    </source>
</evidence>
<dbReference type="InterPro" id="IPR005493">
    <property type="entry name" value="RraA/RraA-like"/>
</dbReference>
<dbReference type="CDD" id="cd16841">
    <property type="entry name" value="RraA_family"/>
    <property type="match status" value="1"/>
</dbReference>
<keyword evidence="15" id="KW-1185">Reference proteome</keyword>
<evidence type="ECO:0000256" key="2">
    <source>
        <dbReference type="ARBA" id="ARBA00001968"/>
    </source>
</evidence>
<evidence type="ECO:0000256" key="11">
    <source>
        <dbReference type="ARBA" id="ARBA00032305"/>
    </source>
</evidence>
<dbReference type="SUPFAM" id="SSF89562">
    <property type="entry name" value="RraA-like"/>
    <property type="match status" value="1"/>
</dbReference>
<organism evidence="14 15">
    <name type="scientific">Bacillus benzoevorans</name>
    <dbReference type="NCBI Taxonomy" id="1456"/>
    <lineage>
        <taxon>Bacteria</taxon>
        <taxon>Bacillati</taxon>
        <taxon>Bacillota</taxon>
        <taxon>Bacilli</taxon>
        <taxon>Bacillales</taxon>
        <taxon>Bacillaceae</taxon>
        <taxon>Bacillus</taxon>
    </lineage>
</organism>
<dbReference type="GO" id="GO:0046872">
    <property type="term" value="F:metal ion binding"/>
    <property type="evidence" value="ECO:0007669"/>
    <property type="project" value="UniProtKB-KW"/>
</dbReference>
<evidence type="ECO:0000256" key="1">
    <source>
        <dbReference type="ARBA" id="ARBA00001342"/>
    </source>
</evidence>
<protein>
    <recommendedName>
        <fullName evidence="7">Putative 4-hydroxy-4-methyl-2-oxoglutarate aldolase</fullName>
        <ecNumber evidence="6">4.1.1.112</ecNumber>
        <ecNumber evidence="5">4.1.3.17</ecNumber>
    </recommendedName>
    <alternativeName>
        <fullName evidence="11">Oxaloacetate decarboxylase</fullName>
    </alternativeName>
    <alternativeName>
        <fullName evidence="9">Regulator of ribonuclease activity homolog</fullName>
    </alternativeName>
    <alternativeName>
        <fullName evidence="10">RraA-like protein</fullName>
    </alternativeName>
</protein>
<evidence type="ECO:0000256" key="9">
    <source>
        <dbReference type="ARBA" id="ARBA00029596"/>
    </source>
</evidence>
<dbReference type="Gene3D" id="3.50.30.40">
    <property type="entry name" value="Ribonuclease E inhibitor RraA/RraA-like"/>
    <property type="match status" value="1"/>
</dbReference>
<dbReference type="Pfam" id="PF03737">
    <property type="entry name" value="RraA-like"/>
    <property type="match status" value="1"/>
</dbReference>
<keyword evidence="13" id="KW-0460">Magnesium</keyword>
<name>A0A7X0HQ14_9BACI</name>
<dbReference type="PANTHER" id="PTHR33254">
    <property type="entry name" value="4-HYDROXY-4-METHYL-2-OXOGLUTARATE ALDOLASE 3-RELATED"/>
    <property type="match status" value="1"/>
</dbReference>
<dbReference type="EC" id="4.1.1.112" evidence="6"/>
<comment type="subunit">
    <text evidence="4">Homotrimer.</text>
</comment>
<evidence type="ECO:0000256" key="6">
    <source>
        <dbReference type="ARBA" id="ARBA00012947"/>
    </source>
</evidence>
<dbReference type="GO" id="GO:0047443">
    <property type="term" value="F:4-hydroxy-4-methyl-2-oxoglutarate aldolase activity"/>
    <property type="evidence" value="ECO:0007669"/>
    <property type="project" value="UniProtKB-EC"/>
</dbReference>
<dbReference type="PANTHER" id="PTHR33254:SF4">
    <property type="entry name" value="4-HYDROXY-4-METHYL-2-OXOGLUTARATE ALDOLASE 3-RELATED"/>
    <property type="match status" value="1"/>
</dbReference>
<keyword evidence="13" id="KW-0479">Metal-binding</keyword>
<evidence type="ECO:0000256" key="4">
    <source>
        <dbReference type="ARBA" id="ARBA00011233"/>
    </source>
</evidence>
<proteinExistence type="inferred from homology"/>
<evidence type="ECO:0000313" key="15">
    <source>
        <dbReference type="Proteomes" id="UP000531594"/>
    </source>
</evidence>
<gene>
    <name evidence="14" type="ORF">HNR53_001441</name>
</gene>
<feature type="binding site" evidence="13">
    <location>
        <begin position="83"/>
        <end position="86"/>
    </location>
    <ligand>
        <name>substrate</name>
    </ligand>
</feature>
<comment type="similarity">
    <text evidence="3">Belongs to the class II aldolase/RraA-like family.</text>
</comment>
<comment type="cofactor">
    <cofactor evidence="2">
        <name>a divalent metal cation</name>
        <dbReference type="ChEBI" id="CHEBI:60240"/>
    </cofactor>
</comment>
<comment type="catalytic activity">
    <reaction evidence="1">
        <text>4-hydroxy-4-methyl-2-oxoglutarate = 2 pyruvate</text>
        <dbReference type="Rhea" id="RHEA:22748"/>
        <dbReference type="ChEBI" id="CHEBI:15361"/>
        <dbReference type="ChEBI" id="CHEBI:58276"/>
        <dbReference type="EC" id="4.1.3.17"/>
    </reaction>
</comment>
<comment type="function">
    <text evidence="8">Catalyzes the aldol cleavage of 4-hydroxy-4-methyl-2-oxoglutarate (HMG) into 2 molecules of pyruvate. Also contains a secondary oxaloacetate (OAA) decarboxylase activity due to the common pyruvate enolate transition state formed following C-C bond cleavage in the retro-aldol and decarboxylation reactions.</text>
</comment>
<evidence type="ECO:0000256" key="8">
    <source>
        <dbReference type="ARBA" id="ARBA00025046"/>
    </source>
</evidence>
<comment type="caution">
    <text evidence="14">The sequence shown here is derived from an EMBL/GenBank/DDBJ whole genome shotgun (WGS) entry which is preliminary data.</text>
</comment>
<sequence>MALIEESFFGLPTTAISDALKGFQHMDSGIKPLNNNHKIAGRAFTVNIPAGDNTGILRAIREANPGDLLVVDGKGYTERAVSGDFVLGLAKDAGIQGIVLDGAIRDIQGIRELDFPVFYRAATIAASLKIAPGELQVPVSVGGVSVKPGDIIVGDANGVIVVPKEKEEEILSITLEKIKKDEEREKKYRGSRASALQYLNGLFGEK</sequence>
<evidence type="ECO:0000256" key="10">
    <source>
        <dbReference type="ARBA" id="ARBA00030169"/>
    </source>
</evidence>
<dbReference type="GO" id="GO:0008948">
    <property type="term" value="F:oxaloacetate decarboxylase activity"/>
    <property type="evidence" value="ECO:0007669"/>
    <property type="project" value="UniProtKB-EC"/>
</dbReference>
<dbReference type="AlphaFoldDB" id="A0A7X0HQ14"/>
<comment type="cofactor">
    <cofactor evidence="13">
        <name>Mg(2+)</name>
        <dbReference type="ChEBI" id="CHEBI:18420"/>
    </cofactor>
</comment>
<dbReference type="EC" id="4.1.3.17" evidence="5"/>
<evidence type="ECO:0000256" key="7">
    <source>
        <dbReference type="ARBA" id="ARBA00016549"/>
    </source>
</evidence>
<evidence type="ECO:0000313" key="14">
    <source>
        <dbReference type="EMBL" id="MBB6444832.1"/>
    </source>
</evidence>
<reference evidence="14 15" key="1">
    <citation type="submission" date="2020-08" db="EMBL/GenBank/DDBJ databases">
        <title>Genomic Encyclopedia of Type Strains, Phase IV (KMG-IV): sequencing the most valuable type-strain genomes for metagenomic binning, comparative biology and taxonomic classification.</title>
        <authorList>
            <person name="Goeker M."/>
        </authorList>
    </citation>
    <scope>NUCLEOTIDE SEQUENCE [LARGE SCALE GENOMIC DNA]</scope>
    <source>
        <strain evidence="14 15">DSM 5391</strain>
    </source>
</reference>
<evidence type="ECO:0000256" key="3">
    <source>
        <dbReference type="ARBA" id="ARBA00008621"/>
    </source>
</evidence>
<dbReference type="InterPro" id="IPR036704">
    <property type="entry name" value="RraA/RraA-like_sf"/>
</dbReference>
<dbReference type="Proteomes" id="UP000531594">
    <property type="component" value="Unassembled WGS sequence"/>
</dbReference>
<evidence type="ECO:0000256" key="12">
    <source>
        <dbReference type="ARBA" id="ARBA00047973"/>
    </source>
</evidence>
<feature type="binding site" evidence="13">
    <location>
        <position position="106"/>
    </location>
    <ligand>
        <name>Mg(2+)</name>
        <dbReference type="ChEBI" id="CHEBI:18420"/>
    </ligand>
</feature>
<dbReference type="RefSeq" id="WP_184524246.1">
    <property type="nucleotide sequence ID" value="NZ_JACHGK010000003.1"/>
</dbReference>
<evidence type="ECO:0000256" key="5">
    <source>
        <dbReference type="ARBA" id="ARBA00012213"/>
    </source>
</evidence>
<dbReference type="EMBL" id="JACHGK010000003">
    <property type="protein sequence ID" value="MBB6444832.1"/>
    <property type="molecule type" value="Genomic_DNA"/>
</dbReference>
<accession>A0A7X0HQ14</accession>
<feature type="binding site" evidence="13">
    <location>
        <position position="105"/>
    </location>
    <ligand>
        <name>substrate</name>
    </ligand>
</feature>
<comment type="catalytic activity">
    <reaction evidence="12">
        <text>oxaloacetate + H(+) = pyruvate + CO2</text>
        <dbReference type="Rhea" id="RHEA:15641"/>
        <dbReference type="ChEBI" id="CHEBI:15361"/>
        <dbReference type="ChEBI" id="CHEBI:15378"/>
        <dbReference type="ChEBI" id="CHEBI:16452"/>
        <dbReference type="ChEBI" id="CHEBI:16526"/>
        <dbReference type="EC" id="4.1.1.112"/>
    </reaction>
</comment>